<accession>A0ABU5HDM2</accession>
<keyword evidence="4" id="KW-1185">Reference proteome</keyword>
<sequence length="287" mass="32116">MGLLLVALTSSSAWAQQPPKPAEQKPPEQKPAEQKPAEQKPAEQKPAEQKPPEKKAREDYLRALEKLARGQGGTVENVFILGKAASLEHLAGILEWDDALAHGRVPKKRFERELPGFLVGTSEALYVLPDTRFFLEAAQLRGTDVDRRFFDLLHQTFQGTPTRIYVDHITDVAGCYQLGSREFISLYRGWTQFQASYPNAYRDTVKEELFVLEQTMLLATCACGTRQSVDAGFEAFLKAFPKSPIAKGVRERLEKLHTNTSDLVFQCGQELNLPQPLPAGVEPRRAP</sequence>
<dbReference type="EMBL" id="JAXIVS010000014">
    <property type="protein sequence ID" value="MDY7231232.1"/>
    <property type="molecule type" value="Genomic_DNA"/>
</dbReference>
<proteinExistence type="predicted"/>
<keyword evidence="2" id="KW-0732">Signal</keyword>
<comment type="caution">
    <text evidence="3">The sequence shown here is derived from an EMBL/GenBank/DDBJ whole genome shotgun (WGS) entry which is preliminary data.</text>
</comment>
<dbReference type="RefSeq" id="WP_321549947.1">
    <property type="nucleotide sequence ID" value="NZ_JAXIVS010000014.1"/>
</dbReference>
<protein>
    <recommendedName>
        <fullName evidence="5">Lipoprotein</fullName>
    </recommendedName>
</protein>
<name>A0ABU5HDM2_9BACT</name>
<evidence type="ECO:0000313" key="4">
    <source>
        <dbReference type="Proteomes" id="UP001291309"/>
    </source>
</evidence>
<reference evidence="3 4" key="1">
    <citation type="submission" date="2023-12" db="EMBL/GenBank/DDBJ databases">
        <title>the genome sequence of Hyalangium sp. s54d21.</title>
        <authorList>
            <person name="Zhang X."/>
        </authorList>
    </citation>
    <scope>NUCLEOTIDE SEQUENCE [LARGE SCALE GENOMIC DNA]</scope>
    <source>
        <strain evidence="4">s54d21</strain>
    </source>
</reference>
<evidence type="ECO:0000256" key="2">
    <source>
        <dbReference type="SAM" id="SignalP"/>
    </source>
</evidence>
<feature type="signal peptide" evidence="2">
    <location>
        <begin position="1"/>
        <end position="15"/>
    </location>
</feature>
<gene>
    <name evidence="3" type="ORF">SYV04_32885</name>
</gene>
<feature type="chain" id="PRO_5047298528" description="Lipoprotein" evidence="2">
    <location>
        <begin position="16"/>
        <end position="287"/>
    </location>
</feature>
<evidence type="ECO:0000313" key="3">
    <source>
        <dbReference type="EMBL" id="MDY7231232.1"/>
    </source>
</evidence>
<organism evidence="3 4">
    <name type="scientific">Hyalangium rubrum</name>
    <dbReference type="NCBI Taxonomy" id="3103134"/>
    <lineage>
        <taxon>Bacteria</taxon>
        <taxon>Pseudomonadati</taxon>
        <taxon>Myxococcota</taxon>
        <taxon>Myxococcia</taxon>
        <taxon>Myxococcales</taxon>
        <taxon>Cystobacterineae</taxon>
        <taxon>Archangiaceae</taxon>
        <taxon>Hyalangium</taxon>
    </lineage>
</organism>
<feature type="region of interest" description="Disordered" evidence="1">
    <location>
        <begin position="8"/>
        <end position="55"/>
    </location>
</feature>
<dbReference type="Proteomes" id="UP001291309">
    <property type="component" value="Unassembled WGS sequence"/>
</dbReference>
<evidence type="ECO:0000256" key="1">
    <source>
        <dbReference type="SAM" id="MobiDB-lite"/>
    </source>
</evidence>
<evidence type="ECO:0008006" key="5">
    <source>
        <dbReference type="Google" id="ProtNLM"/>
    </source>
</evidence>
<feature type="compositionally biased region" description="Basic and acidic residues" evidence="1">
    <location>
        <begin position="22"/>
        <end position="55"/>
    </location>
</feature>